<feature type="compositionally biased region" description="Basic and acidic residues" evidence="1">
    <location>
        <begin position="51"/>
        <end position="60"/>
    </location>
</feature>
<feature type="region of interest" description="Disordered" evidence="1">
    <location>
        <begin position="50"/>
        <end position="97"/>
    </location>
</feature>
<dbReference type="Proteomes" id="UP000011518">
    <property type="component" value="Unassembled WGS sequence"/>
</dbReference>
<reference evidence="3" key="2">
    <citation type="journal article" date="2013" name="Nat. Commun.">
        <title>Genome of the Chinese tree shrew.</title>
        <authorList>
            <person name="Fan Y."/>
            <person name="Huang Z.Y."/>
            <person name="Cao C.C."/>
            <person name="Chen C.S."/>
            <person name="Chen Y.X."/>
            <person name="Fan D.D."/>
            <person name="He J."/>
            <person name="Hou H.L."/>
            <person name="Hu L."/>
            <person name="Hu X.T."/>
            <person name="Jiang X.T."/>
            <person name="Lai R."/>
            <person name="Lang Y.S."/>
            <person name="Liang B."/>
            <person name="Liao S.G."/>
            <person name="Mu D."/>
            <person name="Ma Y.Y."/>
            <person name="Niu Y.Y."/>
            <person name="Sun X.Q."/>
            <person name="Xia J.Q."/>
            <person name="Xiao J."/>
            <person name="Xiong Z.Q."/>
            <person name="Xu L."/>
            <person name="Yang L."/>
            <person name="Zhang Y."/>
            <person name="Zhao W."/>
            <person name="Zhao X.D."/>
            <person name="Zheng Y.T."/>
            <person name="Zhou J.M."/>
            <person name="Zhu Y.B."/>
            <person name="Zhang G.J."/>
            <person name="Wang J."/>
            <person name="Yao Y.G."/>
        </authorList>
    </citation>
    <scope>NUCLEOTIDE SEQUENCE [LARGE SCALE GENOMIC DNA]</scope>
</reference>
<dbReference type="InParanoid" id="L9KZ92"/>
<evidence type="ECO:0000313" key="2">
    <source>
        <dbReference type="EMBL" id="ELW67993.1"/>
    </source>
</evidence>
<organism evidence="2 3">
    <name type="scientific">Tupaia chinensis</name>
    <name type="common">Chinese tree shrew</name>
    <name type="synonym">Tupaia belangeri chinensis</name>
    <dbReference type="NCBI Taxonomy" id="246437"/>
    <lineage>
        <taxon>Eukaryota</taxon>
        <taxon>Metazoa</taxon>
        <taxon>Chordata</taxon>
        <taxon>Craniata</taxon>
        <taxon>Vertebrata</taxon>
        <taxon>Euteleostomi</taxon>
        <taxon>Mammalia</taxon>
        <taxon>Eutheria</taxon>
        <taxon>Euarchontoglires</taxon>
        <taxon>Scandentia</taxon>
        <taxon>Tupaiidae</taxon>
        <taxon>Tupaia</taxon>
    </lineage>
</organism>
<name>L9KZ92_TUPCH</name>
<feature type="compositionally biased region" description="Low complexity" evidence="1">
    <location>
        <begin position="61"/>
        <end position="75"/>
    </location>
</feature>
<evidence type="ECO:0000313" key="3">
    <source>
        <dbReference type="Proteomes" id="UP000011518"/>
    </source>
</evidence>
<proteinExistence type="predicted"/>
<reference evidence="3" key="1">
    <citation type="submission" date="2012-07" db="EMBL/GenBank/DDBJ databases">
        <title>Genome of the Chinese tree shrew, a rising model animal genetically related to primates.</title>
        <authorList>
            <person name="Zhang G."/>
            <person name="Fan Y."/>
            <person name="Yao Y."/>
            <person name="Huang Z."/>
        </authorList>
    </citation>
    <scope>NUCLEOTIDE SEQUENCE [LARGE SCALE GENOMIC DNA]</scope>
</reference>
<dbReference type="EMBL" id="KB320587">
    <property type="protein sequence ID" value="ELW67993.1"/>
    <property type="molecule type" value="Genomic_DNA"/>
</dbReference>
<dbReference type="AlphaFoldDB" id="L9KZ92"/>
<sequence length="126" mass="13454">MDTQRPTQPPAPGASLEWELTTGKVEHTHLAKGNNKPHSPAKKKIAFCSENEQRCKDSRSRPPASSLPLTSSGSTVNHDNIAKGKQQHRAGKNQDSGVVSLAFGHEAASDATWRLGGDTQSSCVVL</sequence>
<gene>
    <name evidence="2" type="ORF">TREES_T100006368</name>
</gene>
<keyword evidence="3" id="KW-1185">Reference proteome</keyword>
<accession>L9KZ92</accession>
<evidence type="ECO:0000256" key="1">
    <source>
        <dbReference type="SAM" id="MobiDB-lite"/>
    </source>
</evidence>
<protein>
    <submittedName>
        <fullName evidence="2">Uncharacterized protein</fullName>
    </submittedName>
</protein>